<accession>A0A2P2R4V2</accession>
<proteinExistence type="predicted"/>
<evidence type="ECO:0000313" key="1">
    <source>
        <dbReference type="EMBL" id="MBX74197.1"/>
    </source>
</evidence>
<dbReference type="EMBL" id="GGEC01093713">
    <property type="protein sequence ID" value="MBX74197.1"/>
    <property type="molecule type" value="Transcribed_RNA"/>
</dbReference>
<sequence length="17" mass="1919">MCIIINQNRRVGSQLSS</sequence>
<protein>
    <submittedName>
        <fullName evidence="1">Uncharacterized protein</fullName>
    </submittedName>
</protein>
<organism evidence="1">
    <name type="scientific">Rhizophora mucronata</name>
    <name type="common">Asiatic mangrove</name>
    <dbReference type="NCBI Taxonomy" id="61149"/>
    <lineage>
        <taxon>Eukaryota</taxon>
        <taxon>Viridiplantae</taxon>
        <taxon>Streptophyta</taxon>
        <taxon>Embryophyta</taxon>
        <taxon>Tracheophyta</taxon>
        <taxon>Spermatophyta</taxon>
        <taxon>Magnoliopsida</taxon>
        <taxon>eudicotyledons</taxon>
        <taxon>Gunneridae</taxon>
        <taxon>Pentapetalae</taxon>
        <taxon>rosids</taxon>
        <taxon>fabids</taxon>
        <taxon>Malpighiales</taxon>
        <taxon>Rhizophoraceae</taxon>
        <taxon>Rhizophora</taxon>
    </lineage>
</organism>
<reference evidence="1" key="1">
    <citation type="submission" date="2018-02" db="EMBL/GenBank/DDBJ databases">
        <title>Rhizophora mucronata_Transcriptome.</title>
        <authorList>
            <person name="Meera S.P."/>
            <person name="Sreeshan A."/>
            <person name="Augustine A."/>
        </authorList>
    </citation>
    <scope>NUCLEOTIDE SEQUENCE</scope>
    <source>
        <tissue evidence="1">Leaf</tissue>
    </source>
</reference>
<dbReference type="AlphaFoldDB" id="A0A2P2R4V2"/>
<name>A0A2P2R4V2_RHIMU</name>